<name>A0ABS3VTC1_MICEH</name>
<evidence type="ECO:0000256" key="1">
    <source>
        <dbReference type="SAM" id="MobiDB-lite"/>
    </source>
</evidence>
<reference evidence="2 3" key="1">
    <citation type="submission" date="2019-12" db="EMBL/GenBank/DDBJ databases">
        <title>Whole genome sequencing of endophytic Actinobacterium Micromonospora sp. MPMI6T.</title>
        <authorList>
            <person name="Evv R."/>
            <person name="Podile A.R."/>
        </authorList>
    </citation>
    <scope>NUCLEOTIDE SEQUENCE [LARGE SCALE GENOMIC DNA]</scope>
    <source>
        <strain evidence="2 3">MPMI6</strain>
    </source>
</reference>
<feature type="region of interest" description="Disordered" evidence="1">
    <location>
        <begin position="136"/>
        <end position="170"/>
    </location>
</feature>
<dbReference type="EMBL" id="WVUH01000143">
    <property type="protein sequence ID" value="MBO4207750.1"/>
    <property type="molecule type" value="Genomic_DNA"/>
</dbReference>
<evidence type="ECO:0000313" key="3">
    <source>
        <dbReference type="Proteomes" id="UP000823521"/>
    </source>
</evidence>
<keyword evidence="3" id="KW-1185">Reference proteome</keyword>
<feature type="compositionally biased region" description="Basic and acidic residues" evidence="1">
    <location>
        <begin position="139"/>
        <end position="153"/>
    </location>
</feature>
<comment type="caution">
    <text evidence="2">The sequence shown here is derived from an EMBL/GenBank/DDBJ whole genome shotgun (WGS) entry which is preliminary data.</text>
</comment>
<dbReference type="Proteomes" id="UP000823521">
    <property type="component" value="Unassembled WGS sequence"/>
</dbReference>
<sequence length="170" mass="18075">MQVTEVLDAIAALVRASEHPDVTEVTRYGSDTRAGGQSPPGVKVTYRSGSSALLWAAEEPRPAPAQAPLPAELPPPTQRAARMLVFTAQLLDYARPPIFTGWEACGYPGVHLSPSALRITCADGTSVYLRVTVASGPSREPEVDPDPDYRFPEGVRGWPPTVSVPSAARG</sequence>
<accession>A0ABS3VTC1</accession>
<gene>
    <name evidence="2" type="ORF">GSF22_17320</name>
</gene>
<dbReference type="RefSeq" id="WP_208814663.1">
    <property type="nucleotide sequence ID" value="NZ_WVUH01000143.1"/>
</dbReference>
<evidence type="ECO:0000313" key="2">
    <source>
        <dbReference type="EMBL" id="MBO4207750.1"/>
    </source>
</evidence>
<protein>
    <submittedName>
        <fullName evidence="2">Uncharacterized protein</fullName>
    </submittedName>
</protein>
<proteinExistence type="predicted"/>
<organism evidence="2 3">
    <name type="scientific">Micromonospora echinofusca</name>
    <dbReference type="NCBI Taxonomy" id="47858"/>
    <lineage>
        <taxon>Bacteria</taxon>
        <taxon>Bacillati</taxon>
        <taxon>Actinomycetota</taxon>
        <taxon>Actinomycetes</taxon>
        <taxon>Micromonosporales</taxon>
        <taxon>Micromonosporaceae</taxon>
        <taxon>Micromonospora</taxon>
    </lineage>
</organism>